<dbReference type="EMBL" id="CADEAL010000029">
    <property type="protein sequence ID" value="CAB1412972.1"/>
    <property type="molecule type" value="Genomic_DNA"/>
</dbReference>
<organism evidence="2 3">
    <name type="scientific">Pleuronectes platessa</name>
    <name type="common">European plaice</name>
    <dbReference type="NCBI Taxonomy" id="8262"/>
    <lineage>
        <taxon>Eukaryota</taxon>
        <taxon>Metazoa</taxon>
        <taxon>Chordata</taxon>
        <taxon>Craniata</taxon>
        <taxon>Vertebrata</taxon>
        <taxon>Euteleostomi</taxon>
        <taxon>Actinopterygii</taxon>
        <taxon>Neopterygii</taxon>
        <taxon>Teleostei</taxon>
        <taxon>Neoteleostei</taxon>
        <taxon>Acanthomorphata</taxon>
        <taxon>Carangaria</taxon>
        <taxon>Pleuronectiformes</taxon>
        <taxon>Pleuronectoidei</taxon>
        <taxon>Pleuronectidae</taxon>
        <taxon>Pleuronectes</taxon>
    </lineage>
</organism>
<gene>
    <name evidence="2" type="ORF">PLEPLA_LOCUS669</name>
</gene>
<reference evidence="2" key="1">
    <citation type="submission" date="2020-03" db="EMBL/GenBank/DDBJ databases">
        <authorList>
            <person name="Weist P."/>
        </authorList>
    </citation>
    <scope>NUCLEOTIDE SEQUENCE</scope>
</reference>
<name>A0A9N7TH37_PLEPL</name>
<dbReference type="AlphaFoldDB" id="A0A9N7TH37"/>
<evidence type="ECO:0000256" key="1">
    <source>
        <dbReference type="SAM" id="MobiDB-lite"/>
    </source>
</evidence>
<feature type="region of interest" description="Disordered" evidence="1">
    <location>
        <begin position="49"/>
        <end position="114"/>
    </location>
</feature>
<protein>
    <submittedName>
        <fullName evidence="2">Uncharacterized protein</fullName>
    </submittedName>
</protein>
<feature type="compositionally biased region" description="Basic and acidic residues" evidence="1">
    <location>
        <begin position="104"/>
        <end position="114"/>
    </location>
</feature>
<proteinExistence type="predicted"/>
<feature type="compositionally biased region" description="Polar residues" evidence="1">
    <location>
        <begin position="87"/>
        <end position="98"/>
    </location>
</feature>
<comment type="caution">
    <text evidence="2">The sequence shown here is derived from an EMBL/GenBank/DDBJ whole genome shotgun (WGS) entry which is preliminary data.</text>
</comment>
<keyword evidence="3" id="KW-1185">Reference proteome</keyword>
<sequence>MLIPELDLGTSLNIRDDRKILQYNCATERFVHSGSVADQNSLILESEETWGTLSRSRPPQEPDFLPEESRGRSLVRRRWKGSKDSKTPTVTNTVQTDRQAGRQTGRDRQTDRQT</sequence>
<evidence type="ECO:0000313" key="3">
    <source>
        <dbReference type="Proteomes" id="UP001153269"/>
    </source>
</evidence>
<dbReference type="Proteomes" id="UP001153269">
    <property type="component" value="Unassembled WGS sequence"/>
</dbReference>
<accession>A0A9N7TH37</accession>
<evidence type="ECO:0000313" key="2">
    <source>
        <dbReference type="EMBL" id="CAB1412972.1"/>
    </source>
</evidence>